<dbReference type="RefSeq" id="XP_005842591.1">
    <property type="nucleotide sequence ID" value="XM_005842534.1"/>
</dbReference>
<reference evidence="7 8" key="1">
    <citation type="journal article" date="2010" name="Plant Cell">
        <title>The Chlorella variabilis NC64A genome reveals adaptation to photosymbiosis, coevolution with viruses, and cryptic sex.</title>
        <authorList>
            <person name="Blanc G."/>
            <person name="Duncan G."/>
            <person name="Agarkova I."/>
            <person name="Borodovsky M."/>
            <person name="Gurnon J."/>
            <person name="Kuo A."/>
            <person name="Lindquist E."/>
            <person name="Lucas S."/>
            <person name="Pangilinan J."/>
            <person name="Polle J."/>
            <person name="Salamov A."/>
            <person name="Terry A."/>
            <person name="Yamada T."/>
            <person name="Dunigan D.D."/>
            <person name="Grigoriev I.V."/>
            <person name="Claverie J.M."/>
            <person name="Van Etten J.L."/>
        </authorList>
    </citation>
    <scope>NUCLEOTIDE SEQUENCE [LARGE SCALE GENOMIC DNA]</scope>
    <source>
        <strain evidence="7 8">NC64A</strain>
    </source>
</reference>
<dbReference type="Pfam" id="PF00899">
    <property type="entry name" value="ThiF"/>
    <property type="match status" value="1"/>
</dbReference>
<proteinExistence type="predicted"/>
<evidence type="ECO:0000313" key="7">
    <source>
        <dbReference type="EMBL" id="EFN50459.1"/>
    </source>
</evidence>
<dbReference type="EMBL" id="GL434147">
    <property type="protein sequence ID" value="EFN50459.1"/>
    <property type="molecule type" value="Genomic_DNA"/>
</dbReference>
<dbReference type="GO" id="GO:0004839">
    <property type="term" value="F:ubiquitin activating enzyme activity"/>
    <property type="evidence" value="ECO:0007669"/>
    <property type="project" value="TreeGrafter"/>
</dbReference>
<dbReference type="GO" id="GO:0005524">
    <property type="term" value="F:ATP binding"/>
    <property type="evidence" value="ECO:0007669"/>
    <property type="project" value="UniProtKB-KW"/>
</dbReference>
<gene>
    <name evidence="7" type="ORF">CHLNCDRAFT_143365</name>
</gene>
<organism evidence="8">
    <name type="scientific">Chlorella variabilis</name>
    <name type="common">Green alga</name>
    <dbReference type="NCBI Taxonomy" id="554065"/>
    <lineage>
        <taxon>Eukaryota</taxon>
        <taxon>Viridiplantae</taxon>
        <taxon>Chlorophyta</taxon>
        <taxon>core chlorophytes</taxon>
        <taxon>Trebouxiophyceae</taxon>
        <taxon>Chlorellales</taxon>
        <taxon>Chlorellaceae</taxon>
        <taxon>Chlorella clade</taxon>
        <taxon>Chlorella</taxon>
    </lineage>
</organism>
<feature type="active site" description="Glycyl thioester intermediate" evidence="5">
    <location>
        <position position="93"/>
    </location>
</feature>
<dbReference type="GO" id="GO:0006974">
    <property type="term" value="P:DNA damage response"/>
    <property type="evidence" value="ECO:0007669"/>
    <property type="project" value="TreeGrafter"/>
</dbReference>
<dbReference type="InterPro" id="IPR033127">
    <property type="entry name" value="UBQ-activ_enz_E1_Cys_AS"/>
</dbReference>
<dbReference type="InterPro" id="IPR000594">
    <property type="entry name" value="ThiF_NAD_FAD-bd"/>
</dbReference>
<evidence type="ECO:0000256" key="3">
    <source>
        <dbReference type="ARBA" id="ARBA00022840"/>
    </source>
</evidence>
<dbReference type="OrthoDB" id="10252231at2759"/>
<keyword evidence="2" id="KW-0833">Ubl conjugation pathway</keyword>
<keyword evidence="8" id="KW-1185">Reference proteome</keyword>
<dbReference type="GO" id="GO:0006511">
    <property type="term" value="P:ubiquitin-dependent protein catabolic process"/>
    <property type="evidence" value="ECO:0007669"/>
    <property type="project" value="TreeGrafter"/>
</dbReference>
<dbReference type="GeneID" id="17349892"/>
<evidence type="ECO:0000256" key="4">
    <source>
        <dbReference type="ARBA" id="ARBA00043952"/>
    </source>
</evidence>
<dbReference type="PROSITE" id="PS00865">
    <property type="entry name" value="UBIQUITIN_ACTIVAT_2"/>
    <property type="match status" value="1"/>
</dbReference>
<dbReference type="AlphaFoldDB" id="E1ZUN6"/>
<dbReference type="PANTHER" id="PTHR10953">
    <property type="entry name" value="UBIQUITIN-ACTIVATING ENZYME E1"/>
    <property type="match status" value="1"/>
</dbReference>
<dbReference type="PANTHER" id="PTHR10953:SF4">
    <property type="entry name" value="UBIQUITIN-ACTIVATING ENZYME E1 C-TERMINAL DOMAIN-CONTAINING PROTEIN"/>
    <property type="match status" value="1"/>
</dbReference>
<dbReference type="InterPro" id="IPR045886">
    <property type="entry name" value="ThiF/MoeB/HesA"/>
</dbReference>
<dbReference type="Gene3D" id="3.40.50.720">
    <property type="entry name" value="NAD(P)-binding Rossmann-like Domain"/>
    <property type="match status" value="1"/>
</dbReference>
<dbReference type="InParanoid" id="E1ZUN6"/>
<evidence type="ECO:0000259" key="6">
    <source>
        <dbReference type="Pfam" id="PF00899"/>
    </source>
</evidence>
<dbReference type="eggNOG" id="KOG2012">
    <property type="taxonomic scope" value="Eukaryota"/>
</dbReference>
<dbReference type="STRING" id="554065.E1ZUN6"/>
<evidence type="ECO:0000256" key="2">
    <source>
        <dbReference type="ARBA" id="ARBA00022786"/>
    </source>
</evidence>
<comment type="pathway">
    <text evidence="4">Protein modification.</text>
</comment>
<dbReference type="KEGG" id="cvr:CHLNCDRAFT_143365"/>
<dbReference type="InterPro" id="IPR035985">
    <property type="entry name" value="Ubiquitin-activating_enz"/>
</dbReference>
<accession>E1ZUN6</accession>
<evidence type="ECO:0000256" key="5">
    <source>
        <dbReference type="PROSITE-ProRule" id="PRU10132"/>
    </source>
</evidence>
<keyword evidence="1" id="KW-0547">Nucleotide-binding</keyword>
<evidence type="ECO:0000256" key="1">
    <source>
        <dbReference type="ARBA" id="ARBA00022741"/>
    </source>
</evidence>
<name>E1ZUN6_CHLVA</name>
<dbReference type="GO" id="GO:0005634">
    <property type="term" value="C:nucleus"/>
    <property type="evidence" value="ECO:0007669"/>
    <property type="project" value="TreeGrafter"/>
</dbReference>
<dbReference type="SUPFAM" id="SSF69572">
    <property type="entry name" value="Activating enzymes of the ubiquitin-like proteins"/>
    <property type="match status" value="1"/>
</dbReference>
<dbReference type="OMA" id="MENCVST"/>
<dbReference type="Proteomes" id="UP000008141">
    <property type="component" value="Unassembled WGS sequence"/>
</dbReference>
<sequence>MGAGAGCALQNRVLPETEDVFDDGFWEGLDLVVNALDNVNARLYVDSRCVYFGKPLLESGTLGPKCNTQAVVPLLTENYGASRDPPERQAPMCTLHSFPHNIHHCLTYAR</sequence>
<keyword evidence="3" id="KW-0067">ATP-binding</keyword>
<protein>
    <recommendedName>
        <fullName evidence="6">THIF-type NAD/FAD binding fold domain-containing protein</fullName>
    </recommendedName>
</protein>
<evidence type="ECO:0000313" key="8">
    <source>
        <dbReference type="Proteomes" id="UP000008141"/>
    </source>
</evidence>
<feature type="domain" description="THIF-type NAD/FAD binding fold" evidence="6">
    <location>
        <begin position="23"/>
        <end position="98"/>
    </location>
</feature>
<dbReference type="GO" id="GO:0005737">
    <property type="term" value="C:cytoplasm"/>
    <property type="evidence" value="ECO:0007669"/>
    <property type="project" value="TreeGrafter"/>
</dbReference>